<dbReference type="GO" id="GO:0046872">
    <property type="term" value="F:metal ion binding"/>
    <property type="evidence" value="ECO:0007669"/>
    <property type="project" value="UniProtKB-KW"/>
</dbReference>
<dbReference type="EMBL" id="QRDZ01000006">
    <property type="protein sequence ID" value="RED84358.1"/>
    <property type="molecule type" value="Genomic_DNA"/>
</dbReference>
<dbReference type="InterPro" id="IPR015422">
    <property type="entry name" value="PyrdxlP-dep_Trfase_small"/>
</dbReference>
<dbReference type="InterPro" id="IPR016454">
    <property type="entry name" value="Cysteine_dSase"/>
</dbReference>
<evidence type="ECO:0000256" key="4">
    <source>
        <dbReference type="ARBA" id="ARBA00022679"/>
    </source>
</evidence>
<protein>
    <recommendedName>
        <fullName evidence="3">cysteine desulfurase</fullName>
        <ecNumber evidence="3">2.8.1.7</ecNumber>
    </recommendedName>
</protein>
<evidence type="ECO:0000256" key="9">
    <source>
        <dbReference type="ARBA" id="ARBA00050776"/>
    </source>
</evidence>
<proteinExistence type="inferred from homology"/>
<evidence type="ECO:0000256" key="10">
    <source>
        <dbReference type="RuleBase" id="RU004504"/>
    </source>
</evidence>
<dbReference type="Gene3D" id="3.90.1150.10">
    <property type="entry name" value="Aspartate Aminotransferase, domain 1"/>
    <property type="match status" value="1"/>
</dbReference>
<evidence type="ECO:0000256" key="1">
    <source>
        <dbReference type="ARBA" id="ARBA00001933"/>
    </source>
</evidence>
<keyword evidence="5" id="KW-0479">Metal-binding</keyword>
<evidence type="ECO:0000313" key="12">
    <source>
        <dbReference type="EMBL" id="RED84358.1"/>
    </source>
</evidence>
<keyword evidence="13" id="KW-1185">Reference proteome</keyword>
<dbReference type="PANTHER" id="PTHR11601:SF34">
    <property type="entry name" value="CYSTEINE DESULFURASE"/>
    <property type="match status" value="1"/>
</dbReference>
<dbReference type="NCBIfam" id="NF002806">
    <property type="entry name" value="PRK02948.1"/>
    <property type="match status" value="1"/>
</dbReference>
<dbReference type="RefSeq" id="WP_116060502.1">
    <property type="nucleotide sequence ID" value="NZ_QRDZ01000006.1"/>
</dbReference>
<accession>A0A3D9KD73</accession>
<reference evidence="12 13" key="1">
    <citation type="submission" date="2018-07" db="EMBL/GenBank/DDBJ databases">
        <title>Genomic Encyclopedia of Type Strains, Phase III (KMG-III): the genomes of soil and plant-associated and newly described type strains.</title>
        <authorList>
            <person name="Whitman W."/>
        </authorList>
    </citation>
    <scope>NUCLEOTIDE SEQUENCE [LARGE SCALE GENOMIC DNA]</scope>
    <source>
        <strain evidence="12 13">CECT 7287</strain>
    </source>
</reference>
<comment type="cofactor">
    <cofactor evidence="1 10">
        <name>pyridoxal 5'-phosphate</name>
        <dbReference type="ChEBI" id="CHEBI:597326"/>
    </cofactor>
</comment>
<comment type="catalytic activity">
    <reaction evidence="9">
        <text>(sulfur carrier)-H + L-cysteine = (sulfur carrier)-SH + L-alanine</text>
        <dbReference type="Rhea" id="RHEA:43892"/>
        <dbReference type="Rhea" id="RHEA-COMP:14737"/>
        <dbReference type="Rhea" id="RHEA-COMP:14739"/>
        <dbReference type="ChEBI" id="CHEBI:29917"/>
        <dbReference type="ChEBI" id="CHEBI:35235"/>
        <dbReference type="ChEBI" id="CHEBI:57972"/>
        <dbReference type="ChEBI" id="CHEBI:64428"/>
        <dbReference type="EC" id="2.8.1.7"/>
    </reaction>
</comment>
<sequence length="381" mass="40415">MNSIYFDHAATTPMHAAAIEAYVEVASAGPSNPSSLHAAGRAARERISVARDALAEALGCSPTELVFTGSGTESDNSALFGAARAQRLKGRSGIVTAAVEHHAVLNACRQLEAEGFELTILPVDEHGVVRLEDAESAINENTAVVSVMAGNNETGTLQPIAKIGELARRHGAVMHVDAVQAFGYLSIDFRELPIDLLSVSAHKINGPQGVGLLYVRRGTPWLPMLYGGSQERSRRAGTENVAGIAAFAAAAKLACLNRHNRWEHAESIRAEVLRQLSEQLGPERFVVNGHQDDRLPHVLNVSFPGISSESMLMNLDLAGVAASGGSACNSGSLKPSHVLEAMNLPSDRIVSAVRFSFGLGNTIDEAEKMVKIIATISARYA</sequence>
<gene>
    <name evidence="12" type="ORF">DFP98_106234</name>
</gene>
<dbReference type="Gene3D" id="3.40.640.10">
    <property type="entry name" value="Type I PLP-dependent aspartate aminotransferase-like (Major domain)"/>
    <property type="match status" value="1"/>
</dbReference>
<keyword evidence="8" id="KW-0411">Iron-sulfur</keyword>
<dbReference type="Proteomes" id="UP000256977">
    <property type="component" value="Unassembled WGS sequence"/>
</dbReference>
<organism evidence="12 13">
    <name type="scientific">Cohnella phaseoli</name>
    <dbReference type="NCBI Taxonomy" id="456490"/>
    <lineage>
        <taxon>Bacteria</taxon>
        <taxon>Bacillati</taxon>
        <taxon>Bacillota</taxon>
        <taxon>Bacilli</taxon>
        <taxon>Bacillales</taxon>
        <taxon>Paenibacillaceae</taxon>
        <taxon>Cohnella</taxon>
    </lineage>
</organism>
<dbReference type="GO" id="GO:0031071">
    <property type="term" value="F:cysteine desulfurase activity"/>
    <property type="evidence" value="ECO:0007669"/>
    <property type="project" value="UniProtKB-EC"/>
</dbReference>
<evidence type="ECO:0000256" key="8">
    <source>
        <dbReference type="ARBA" id="ARBA00023014"/>
    </source>
</evidence>
<dbReference type="SUPFAM" id="SSF53383">
    <property type="entry name" value="PLP-dependent transferases"/>
    <property type="match status" value="1"/>
</dbReference>
<dbReference type="PIRSF" id="PIRSF005572">
    <property type="entry name" value="NifS"/>
    <property type="match status" value="1"/>
</dbReference>
<evidence type="ECO:0000256" key="3">
    <source>
        <dbReference type="ARBA" id="ARBA00012239"/>
    </source>
</evidence>
<evidence type="ECO:0000256" key="2">
    <source>
        <dbReference type="ARBA" id="ARBA00006490"/>
    </source>
</evidence>
<feature type="domain" description="Aminotransferase class V" evidence="11">
    <location>
        <begin position="4"/>
        <end position="368"/>
    </location>
</feature>
<comment type="similarity">
    <text evidence="2">Belongs to the class-V pyridoxal-phosphate-dependent aminotransferase family. NifS/IscS subfamily.</text>
</comment>
<dbReference type="Pfam" id="PF00266">
    <property type="entry name" value="Aminotran_5"/>
    <property type="match status" value="1"/>
</dbReference>
<evidence type="ECO:0000313" key="13">
    <source>
        <dbReference type="Proteomes" id="UP000256977"/>
    </source>
</evidence>
<evidence type="ECO:0000256" key="6">
    <source>
        <dbReference type="ARBA" id="ARBA00022898"/>
    </source>
</evidence>
<dbReference type="InterPro" id="IPR015424">
    <property type="entry name" value="PyrdxlP-dep_Trfase"/>
</dbReference>
<evidence type="ECO:0000259" key="11">
    <source>
        <dbReference type="Pfam" id="PF00266"/>
    </source>
</evidence>
<keyword evidence="6" id="KW-0663">Pyridoxal phosphate</keyword>
<comment type="caution">
    <text evidence="12">The sequence shown here is derived from an EMBL/GenBank/DDBJ whole genome shotgun (WGS) entry which is preliminary data.</text>
</comment>
<dbReference type="GO" id="GO:0051536">
    <property type="term" value="F:iron-sulfur cluster binding"/>
    <property type="evidence" value="ECO:0007669"/>
    <property type="project" value="UniProtKB-KW"/>
</dbReference>
<dbReference type="InterPro" id="IPR000192">
    <property type="entry name" value="Aminotrans_V_dom"/>
</dbReference>
<name>A0A3D9KD73_9BACL</name>
<dbReference type="OrthoDB" id="9808002at2"/>
<dbReference type="Gene3D" id="1.10.260.50">
    <property type="match status" value="1"/>
</dbReference>
<dbReference type="EC" id="2.8.1.7" evidence="3"/>
<dbReference type="AlphaFoldDB" id="A0A3D9KD73"/>
<dbReference type="PROSITE" id="PS00595">
    <property type="entry name" value="AA_TRANSFER_CLASS_5"/>
    <property type="match status" value="1"/>
</dbReference>
<keyword evidence="7" id="KW-0408">Iron</keyword>
<keyword evidence="4" id="KW-0808">Transferase</keyword>
<dbReference type="InterPro" id="IPR015421">
    <property type="entry name" value="PyrdxlP-dep_Trfase_major"/>
</dbReference>
<dbReference type="PANTHER" id="PTHR11601">
    <property type="entry name" value="CYSTEINE DESULFURYLASE FAMILY MEMBER"/>
    <property type="match status" value="1"/>
</dbReference>
<evidence type="ECO:0000256" key="7">
    <source>
        <dbReference type="ARBA" id="ARBA00023004"/>
    </source>
</evidence>
<evidence type="ECO:0000256" key="5">
    <source>
        <dbReference type="ARBA" id="ARBA00022723"/>
    </source>
</evidence>
<dbReference type="FunFam" id="3.40.640.10:FF:000084">
    <property type="entry name" value="IscS-like cysteine desulfurase"/>
    <property type="match status" value="1"/>
</dbReference>
<dbReference type="InterPro" id="IPR020578">
    <property type="entry name" value="Aminotrans_V_PyrdxlP_BS"/>
</dbReference>